<dbReference type="EMBL" id="CAJOBA010009301">
    <property type="protein sequence ID" value="CAF3848081.1"/>
    <property type="molecule type" value="Genomic_DNA"/>
</dbReference>
<reference evidence="2" key="1">
    <citation type="submission" date="2021-02" db="EMBL/GenBank/DDBJ databases">
        <authorList>
            <person name="Nowell W R."/>
        </authorList>
    </citation>
    <scope>NUCLEOTIDE SEQUENCE</scope>
</reference>
<dbReference type="Proteomes" id="UP000677228">
    <property type="component" value="Unassembled WGS sequence"/>
</dbReference>
<dbReference type="Proteomes" id="UP000681722">
    <property type="component" value="Unassembled WGS sequence"/>
</dbReference>
<keyword evidence="5" id="KW-1185">Reference proteome</keyword>
<dbReference type="Proteomes" id="UP000663829">
    <property type="component" value="Unassembled WGS sequence"/>
</dbReference>
<evidence type="ECO:0000313" key="2">
    <source>
        <dbReference type="EMBL" id="CAF1339184.1"/>
    </source>
</evidence>
<proteinExistence type="predicted"/>
<sequence>MSSITPCFIRQFSCTEELNSKMTFSKLVTKECGETEAKLLDFVKIKNLQLLELTWKKKNNDEQELKSMILEAYDFMEDDDLKHYVFYHCGTSSETTESSLGSGKERLRKRSAQSSMTTTTFLKVKKQKFFIADSNLSRSQLSFSDDDNDLSYDDELDEATMMHEIVMRKRMEYFLTKHLKIQDAFISKLETEMLYRFCLHMEQLYAFFKFVRHNEKHFENLKAVH</sequence>
<dbReference type="Proteomes" id="UP000682733">
    <property type="component" value="Unassembled WGS sequence"/>
</dbReference>
<evidence type="ECO:0000313" key="5">
    <source>
        <dbReference type="Proteomes" id="UP000663829"/>
    </source>
</evidence>
<evidence type="ECO:0000313" key="1">
    <source>
        <dbReference type="EMBL" id="CAF1085600.1"/>
    </source>
</evidence>
<name>A0A815GIV6_9BILA</name>
<dbReference type="EMBL" id="CAJNOK010009284">
    <property type="protein sequence ID" value="CAF1085600.1"/>
    <property type="molecule type" value="Genomic_DNA"/>
</dbReference>
<protein>
    <submittedName>
        <fullName evidence="2">Uncharacterized protein</fullName>
    </submittedName>
</protein>
<organism evidence="2 5">
    <name type="scientific">Didymodactylos carnosus</name>
    <dbReference type="NCBI Taxonomy" id="1234261"/>
    <lineage>
        <taxon>Eukaryota</taxon>
        <taxon>Metazoa</taxon>
        <taxon>Spiralia</taxon>
        <taxon>Gnathifera</taxon>
        <taxon>Rotifera</taxon>
        <taxon>Eurotatoria</taxon>
        <taxon>Bdelloidea</taxon>
        <taxon>Philodinida</taxon>
        <taxon>Philodinidae</taxon>
        <taxon>Didymodactylos</taxon>
    </lineage>
</organism>
<evidence type="ECO:0000313" key="3">
    <source>
        <dbReference type="EMBL" id="CAF3848081.1"/>
    </source>
</evidence>
<dbReference type="AlphaFoldDB" id="A0A815GIV6"/>
<dbReference type="EMBL" id="CAJOBC010057674">
    <property type="protein sequence ID" value="CAF4198714.1"/>
    <property type="molecule type" value="Genomic_DNA"/>
</dbReference>
<gene>
    <name evidence="2" type="ORF">GPM918_LOCUS30344</name>
    <name evidence="1" type="ORF">OVA965_LOCUS18582</name>
    <name evidence="4" type="ORF">SRO942_LOCUS30955</name>
    <name evidence="3" type="ORF">TMI583_LOCUS18594</name>
</gene>
<comment type="caution">
    <text evidence="2">The sequence shown here is derived from an EMBL/GenBank/DDBJ whole genome shotgun (WGS) entry which is preliminary data.</text>
</comment>
<dbReference type="EMBL" id="CAJNOQ010014307">
    <property type="protein sequence ID" value="CAF1339184.1"/>
    <property type="molecule type" value="Genomic_DNA"/>
</dbReference>
<evidence type="ECO:0000313" key="4">
    <source>
        <dbReference type="EMBL" id="CAF4198714.1"/>
    </source>
</evidence>
<accession>A0A815GIV6</accession>